<keyword evidence="3" id="KW-1185">Reference proteome</keyword>
<accession>A0A9D3ZLS4</accession>
<dbReference type="AlphaFoldDB" id="A0A9D3ZLS4"/>
<organism evidence="2 3">
    <name type="scientific">Gossypium stocksii</name>
    <dbReference type="NCBI Taxonomy" id="47602"/>
    <lineage>
        <taxon>Eukaryota</taxon>
        <taxon>Viridiplantae</taxon>
        <taxon>Streptophyta</taxon>
        <taxon>Embryophyta</taxon>
        <taxon>Tracheophyta</taxon>
        <taxon>Spermatophyta</taxon>
        <taxon>Magnoliopsida</taxon>
        <taxon>eudicotyledons</taxon>
        <taxon>Gunneridae</taxon>
        <taxon>Pentapetalae</taxon>
        <taxon>rosids</taxon>
        <taxon>malvids</taxon>
        <taxon>Malvales</taxon>
        <taxon>Malvaceae</taxon>
        <taxon>Malvoideae</taxon>
        <taxon>Gossypium</taxon>
    </lineage>
</organism>
<feature type="region of interest" description="Disordered" evidence="1">
    <location>
        <begin position="207"/>
        <end position="231"/>
    </location>
</feature>
<evidence type="ECO:0000256" key="1">
    <source>
        <dbReference type="SAM" id="MobiDB-lite"/>
    </source>
</evidence>
<evidence type="ECO:0000313" key="2">
    <source>
        <dbReference type="EMBL" id="KAH1046652.1"/>
    </source>
</evidence>
<reference evidence="2 3" key="1">
    <citation type="journal article" date="2021" name="Plant Biotechnol. J.">
        <title>Multi-omics assisted identification of the key and species-specific regulatory components of drought-tolerant mechanisms in Gossypium stocksii.</title>
        <authorList>
            <person name="Yu D."/>
            <person name="Ke L."/>
            <person name="Zhang D."/>
            <person name="Wu Y."/>
            <person name="Sun Y."/>
            <person name="Mei J."/>
            <person name="Sun J."/>
            <person name="Sun Y."/>
        </authorList>
    </citation>
    <scope>NUCLEOTIDE SEQUENCE [LARGE SCALE GENOMIC DNA]</scope>
    <source>
        <strain evidence="3">cv. E1</strain>
        <tissue evidence="2">Leaf</tissue>
    </source>
</reference>
<comment type="caution">
    <text evidence="2">The sequence shown here is derived from an EMBL/GenBank/DDBJ whole genome shotgun (WGS) entry which is preliminary data.</text>
</comment>
<name>A0A9D3ZLS4_9ROSI</name>
<protein>
    <submittedName>
        <fullName evidence="2">Uncharacterized protein</fullName>
    </submittedName>
</protein>
<dbReference type="EMBL" id="JAIQCV010000011">
    <property type="protein sequence ID" value="KAH1046652.1"/>
    <property type="molecule type" value="Genomic_DNA"/>
</dbReference>
<gene>
    <name evidence="2" type="ORF">J1N35_037436</name>
</gene>
<proteinExistence type="predicted"/>
<feature type="compositionally biased region" description="Basic and acidic residues" evidence="1">
    <location>
        <begin position="216"/>
        <end position="231"/>
    </location>
</feature>
<sequence length="325" mass="36945">MEQNVGRFFYLHPDDVFPKVVKEFYAHLNSPKNAFIYVRGSLVLFDTNSINTQYGLSDGLDENIYLVKTITTEKLKHMLTDVCVKSTKWTVSRNDCYTIDRKVNVPLQVNEDRIPNKGAITKHIALKFSNELLPRHSNPSPTSSPPKPNDVALSTFKNAFEQQVVETLQSYVKRRAKAIKKPLQKNFTHLMPAFPVFPKELLLQPEEEDGEGEEVTAEKQTIEQEEEATKTESVHVDFKKEDDDVTQATALAGTATTTTPRSKAPMTTKNVQFINWLMNSRNQILMMMMRCLLISLKGSVTRQLLEKQSKLIVVKLRGNSVTNVQ</sequence>
<evidence type="ECO:0000313" key="3">
    <source>
        <dbReference type="Proteomes" id="UP000828251"/>
    </source>
</evidence>
<dbReference type="Proteomes" id="UP000828251">
    <property type="component" value="Unassembled WGS sequence"/>
</dbReference>